<evidence type="ECO:0000256" key="4">
    <source>
        <dbReference type="ARBA" id="ARBA00022729"/>
    </source>
</evidence>
<evidence type="ECO:0000256" key="1">
    <source>
        <dbReference type="ARBA" id="ARBA00004496"/>
    </source>
</evidence>
<protein>
    <submittedName>
        <fullName evidence="14">Hepatocyte cell adhesion molecule</fullName>
    </submittedName>
</protein>
<keyword evidence="15" id="KW-1185">Reference proteome</keyword>
<evidence type="ECO:0000256" key="7">
    <source>
        <dbReference type="ARBA" id="ARBA00023157"/>
    </source>
</evidence>
<dbReference type="Pfam" id="PF13927">
    <property type="entry name" value="Ig_3"/>
    <property type="match status" value="1"/>
</dbReference>
<dbReference type="OrthoDB" id="9891523at2759"/>
<keyword evidence="7" id="KW-1015">Disulfide bond</keyword>
<organism evidence="14 15">
    <name type="scientific">Anabarilius grahami</name>
    <name type="common">Kanglang fish</name>
    <name type="synonym">Barilius grahami</name>
    <dbReference type="NCBI Taxonomy" id="495550"/>
    <lineage>
        <taxon>Eukaryota</taxon>
        <taxon>Metazoa</taxon>
        <taxon>Chordata</taxon>
        <taxon>Craniata</taxon>
        <taxon>Vertebrata</taxon>
        <taxon>Euteleostomi</taxon>
        <taxon>Actinopterygii</taxon>
        <taxon>Neopterygii</taxon>
        <taxon>Teleostei</taxon>
        <taxon>Ostariophysi</taxon>
        <taxon>Cypriniformes</taxon>
        <taxon>Xenocyprididae</taxon>
        <taxon>Xenocypridinae</taxon>
        <taxon>Xenocypridinae incertae sedis</taxon>
        <taxon>Anabarilius</taxon>
    </lineage>
</organism>
<dbReference type="SMART" id="SM00409">
    <property type="entry name" value="IG"/>
    <property type="match status" value="2"/>
</dbReference>
<evidence type="ECO:0000256" key="12">
    <source>
        <dbReference type="SAM" id="SignalP"/>
    </source>
</evidence>
<dbReference type="AlphaFoldDB" id="A0A3N0YS86"/>
<dbReference type="InterPro" id="IPR013783">
    <property type="entry name" value="Ig-like_fold"/>
</dbReference>
<keyword evidence="3" id="KW-0812">Transmembrane</keyword>
<gene>
    <name evidence="14" type="ORF">DPX16_7677</name>
</gene>
<evidence type="ECO:0000256" key="6">
    <source>
        <dbReference type="ARBA" id="ARBA00023136"/>
    </source>
</evidence>
<dbReference type="Pfam" id="PF07686">
    <property type="entry name" value="V-set"/>
    <property type="match status" value="1"/>
</dbReference>
<name>A0A3N0YS86_ANAGA</name>
<sequence>MKAEKEAFSWASAAFAAPLLLILAVLIHSGVQGVNITSLETLIRGTVGGEALLSVRYSSTSLDPPVIKWQLKRDKPVTVVQSIGTEIIGNLRPEYRDRILVFENGTLLLHNLRLSDEGTYEVEISITDDTFTGEGSIDLTVDEPISKPHVHMVTSTVLELTENFTLNCTHDTGTKTTYSWAKGGLPLLNETRLLLSANQKVLTITRVQVVDEDVYSCMVENPISSMRSLPIKLTVYSVRRLKMPALDILRILFLANRHQHVKHAPPLAAALQATAAHYLLHPTRLSLRLAPLADTLAPPPNPHRTIAGGGDTVRAHQPPPRPAAESPVESHSPHLQPGSLRIHPPLHKNPEAPQKYRY</sequence>
<dbReference type="EMBL" id="RJVU01028973">
    <property type="protein sequence ID" value="ROL48741.1"/>
    <property type="molecule type" value="Genomic_DNA"/>
</dbReference>
<comment type="caution">
    <text evidence="14">The sequence shown here is derived from an EMBL/GenBank/DDBJ whole genome shotgun (WGS) entry which is preliminary data.</text>
</comment>
<dbReference type="PANTHER" id="PTHR44888:SF2">
    <property type="entry name" value="HEPATIC AND GLIAL CELL ADHESION MOLECULE"/>
    <property type="match status" value="1"/>
</dbReference>
<evidence type="ECO:0000256" key="8">
    <source>
        <dbReference type="ARBA" id="ARBA00023180"/>
    </source>
</evidence>
<dbReference type="InterPro" id="IPR013106">
    <property type="entry name" value="Ig_V-set"/>
</dbReference>
<dbReference type="SUPFAM" id="SSF48726">
    <property type="entry name" value="Immunoglobulin"/>
    <property type="match status" value="2"/>
</dbReference>
<reference evidence="14 15" key="1">
    <citation type="submission" date="2018-10" db="EMBL/GenBank/DDBJ databases">
        <title>Genome assembly for a Yunnan-Guizhou Plateau 3E fish, Anabarilius grahami (Regan), and its evolutionary and genetic applications.</title>
        <authorList>
            <person name="Jiang W."/>
        </authorList>
    </citation>
    <scope>NUCLEOTIDE SEQUENCE [LARGE SCALE GENOMIC DNA]</scope>
    <source>
        <strain evidence="14">AG-KIZ</strain>
        <tissue evidence="14">Muscle</tissue>
    </source>
</reference>
<dbReference type="InterPro" id="IPR052280">
    <property type="entry name" value="HEPACAM_domain"/>
</dbReference>
<keyword evidence="8" id="KW-0325">Glycoprotein</keyword>
<keyword evidence="5" id="KW-1133">Transmembrane helix</keyword>
<evidence type="ECO:0000256" key="3">
    <source>
        <dbReference type="ARBA" id="ARBA00022692"/>
    </source>
</evidence>
<proteinExistence type="predicted"/>
<feature type="domain" description="Ig-like" evidence="13">
    <location>
        <begin position="148"/>
        <end position="234"/>
    </location>
</feature>
<evidence type="ECO:0000256" key="9">
    <source>
        <dbReference type="ARBA" id="ARBA00023319"/>
    </source>
</evidence>
<feature type="signal peptide" evidence="12">
    <location>
        <begin position="1"/>
        <end position="33"/>
    </location>
</feature>
<feature type="chain" id="PRO_5018308540" evidence="12">
    <location>
        <begin position="34"/>
        <end position="358"/>
    </location>
</feature>
<comment type="subcellular location">
    <subcellularLocation>
        <location evidence="1">Cytoplasm</location>
    </subcellularLocation>
    <subcellularLocation>
        <location evidence="10">Endomembrane system</location>
        <topology evidence="10">Single-pass type I membrane protein</topology>
    </subcellularLocation>
</comment>
<dbReference type="Gene3D" id="2.60.40.10">
    <property type="entry name" value="Immunoglobulins"/>
    <property type="match status" value="2"/>
</dbReference>
<dbReference type="InterPro" id="IPR036179">
    <property type="entry name" value="Ig-like_dom_sf"/>
</dbReference>
<evidence type="ECO:0000256" key="2">
    <source>
        <dbReference type="ARBA" id="ARBA00022490"/>
    </source>
</evidence>
<keyword evidence="2" id="KW-0963">Cytoplasm</keyword>
<evidence type="ECO:0000256" key="11">
    <source>
        <dbReference type="SAM" id="MobiDB-lite"/>
    </source>
</evidence>
<keyword evidence="4 12" id="KW-0732">Signal</keyword>
<feature type="region of interest" description="Disordered" evidence="11">
    <location>
        <begin position="296"/>
        <end position="358"/>
    </location>
</feature>
<evidence type="ECO:0000259" key="13">
    <source>
        <dbReference type="PROSITE" id="PS50835"/>
    </source>
</evidence>
<dbReference type="InterPro" id="IPR007110">
    <property type="entry name" value="Ig-like_dom"/>
</dbReference>
<evidence type="ECO:0000313" key="15">
    <source>
        <dbReference type="Proteomes" id="UP000281406"/>
    </source>
</evidence>
<dbReference type="GO" id="GO:0005737">
    <property type="term" value="C:cytoplasm"/>
    <property type="evidence" value="ECO:0007669"/>
    <property type="project" value="UniProtKB-SubCell"/>
</dbReference>
<dbReference type="Proteomes" id="UP000281406">
    <property type="component" value="Unassembled WGS sequence"/>
</dbReference>
<accession>A0A3N0YS86</accession>
<keyword evidence="6" id="KW-0472">Membrane</keyword>
<evidence type="ECO:0000313" key="14">
    <source>
        <dbReference type="EMBL" id="ROL48741.1"/>
    </source>
</evidence>
<dbReference type="InterPro" id="IPR003599">
    <property type="entry name" value="Ig_sub"/>
</dbReference>
<dbReference type="GO" id="GO:0012505">
    <property type="term" value="C:endomembrane system"/>
    <property type="evidence" value="ECO:0007669"/>
    <property type="project" value="UniProtKB-SubCell"/>
</dbReference>
<dbReference type="PROSITE" id="PS50835">
    <property type="entry name" value="IG_LIKE"/>
    <property type="match status" value="1"/>
</dbReference>
<keyword evidence="9" id="KW-0393">Immunoglobulin domain</keyword>
<evidence type="ECO:0000256" key="5">
    <source>
        <dbReference type="ARBA" id="ARBA00022989"/>
    </source>
</evidence>
<evidence type="ECO:0000256" key="10">
    <source>
        <dbReference type="ARBA" id="ARBA00046288"/>
    </source>
</evidence>
<dbReference type="PANTHER" id="PTHR44888">
    <property type="entry name" value="HEPACAM FAMILY MEMBER 2-RELATED"/>
    <property type="match status" value="1"/>
</dbReference>